<dbReference type="InterPro" id="IPR000182">
    <property type="entry name" value="GNAT_dom"/>
</dbReference>
<evidence type="ECO:0000313" key="4">
    <source>
        <dbReference type="EMBL" id="GHO45111.1"/>
    </source>
</evidence>
<comment type="caution">
    <text evidence="4">The sequence shown here is derived from an EMBL/GenBank/DDBJ whole genome shotgun (WGS) entry which is preliminary data.</text>
</comment>
<dbReference type="Proteomes" id="UP000612362">
    <property type="component" value="Unassembled WGS sequence"/>
</dbReference>
<organism evidence="4 5">
    <name type="scientific">Ktedonospora formicarum</name>
    <dbReference type="NCBI Taxonomy" id="2778364"/>
    <lineage>
        <taxon>Bacteria</taxon>
        <taxon>Bacillati</taxon>
        <taxon>Chloroflexota</taxon>
        <taxon>Ktedonobacteria</taxon>
        <taxon>Ktedonobacterales</taxon>
        <taxon>Ktedonobacteraceae</taxon>
        <taxon>Ktedonospora</taxon>
    </lineage>
</organism>
<dbReference type="InterPro" id="IPR050680">
    <property type="entry name" value="YpeA/RimI_acetyltransf"/>
</dbReference>
<dbReference type="GO" id="GO:0016747">
    <property type="term" value="F:acyltransferase activity, transferring groups other than amino-acyl groups"/>
    <property type="evidence" value="ECO:0007669"/>
    <property type="project" value="InterPro"/>
</dbReference>
<proteinExistence type="predicted"/>
<keyword evidence="2" id="KW-0012">Acyltransferase</keyword>
<accession>A0A8J3HXM9</accession>
<dbReference type="InterPro" id="IPR016181">
    <property type="entry name" value="Acyl_CoA_acyltransferase"/>
</dbReference>
<dbReference type="PANTHER" id="PTHR43420">
    <property type="entry name" value="ACETYLTRANSFERASE"/>
    <property type="match status" value="1"/>
</dbReference>
<feature type="domain" description="N-acetyltransferase" evidence="3">
    <location>
        <begin position="138"/>
        <end position="275"/>
    </location>
</feature>
<dbReference type="CDD" id="cd04301">
    <property type="entry name" value="NAT_SF"/>
    <property type="match status" value="1"/>
</dbReference>
<protein>
    <recommendedName>
        <fullName evidence="3">N-acetyltransferase domain-containing protein</fullName>
    </recommendedName>
</protein>
<dbReference type="PROSITE" id="PS51186">
    <property type="entry name" value="GNAT"/>
    <property type="match status" value="1"/>
</dbReference>
<keyword evidence="1" id="KW-0808">Transferase</keyword>
<dbReference type="SUPFAM" id="SSF55729">
    <property type="entry name" value="Acyl-CoA N-acyltransferases (Nat)"/>
    <property type="match status" value="1"/>
</dbReference>
<evidence type="ECO:0000259" key="3">
    <source>
        <dbReference type="PROSITE" id="PS51186"/>
    </source>
</evidence>
<dbReference type="Pfam" id="PF00583">
    <property type="entry name" value="Acetyltransf_1"/>
    <property type="match status" value="1"/>
</dbReference>
<dbReference type="EMBL" id="BNJF01000001">
    <property type="protein sequence ID" value="GHO45111.1"/>
    <property type="molecule type" value="Genomic_DNA"/>
</dbReference>
<evidence type="ECO:0000256" key="2">
    <source>
        <dbReference type="ARBA" id="ARBA00023315"/>
    </source>
</evidence>
<name>A0A8J3HXM9_9CHLR</name>
<dbReference type="Gene3D" id="3.40.630.30">
    <property type="match status" value="1"/>
</dbReference>
<sequence length="275" mass="31250">MSQTYTPLLSLSDAHLIEAVSDNFAEEMACFGRVLPSAELHENEELLWFAVSPTFNGVLRSRFASDDSGSIVRHIKTMIAYYKKRHATSFSWTIDLASQPKNLGQHLEVHGFERVHADTIMALSLPERVSDLRTCPDLEIREVQSNLELKLLCEIERIGFDTPTSSIKRYYEMYRRSGFGPSYSWRHFLGYQQGQAVASTSLQLYAGVVGIFGVATLPQARNQGIAASMMLHILDKAEELGYRVSSLSPTEQSERLYQRIGFRTLGQTYYYRWSV</sequence>
<reference evidence="4" key="1">
    <citation type="submission" date="2020-10" db="EMBL/GenBank/DDBJ databases">
        <title>Taxonomic study of unclassified bacteria belonging to the class Ktedonobacteria.</title>
        <authorList>
            <person name="Yabe S."/>
            <person name="Wang C.M."/>
            <person name="Zheng Y."/>
            <person name="Sakai Y."/>
            <person name="Cavaletti L."/>
            <person name="Monciardini P."/>
            <person name="Donadio S."/>
        </authorList>
    </citation>
    <scope>NUCLEOTIDE SEQUENCE</scope>
    <source>
        <strain evidence="4">SOSP1-1</strain>
    </source>
</reference>
<gene>
    <name evidence="4" type="ORF">KSX_32740</name>
</gene>
<dbReference type="AlphaFoldDB" id="A0A8J3HXM9"/>
<evidence type="ECO:0000256" key="1">
    <source>
        <dbReference type="ARBA" id="ARBA00022679"/>
    </source>
</evidence>
<dbReference type="RefSeq" id="WP_220194461.1">
    <property type="nucleotide sequence ID" value="NZ_BNJF01000001.1"/>
</dbReference>
<evidence type="ECO:0000313" key="5">
    <source>
        <dbReference type="Proteomes" id="UP000612362"/>
    </source>
</evidence>
<keyword evidence="5" id="KW-1185">Reference proteome</keyword>